<organism evidence="3 4">
    <name type="scientific">Thalassiosira oceanica</name>
    <name type="common">Marine diatom</name>
    <dbReference type="NCBI Taxonomy" id="159749"/>
    <lineage>
        <taxon>Eukaryota</taxon>
        <taxon>Sar</taxon>
        <taxon>Stramenopiles</taxon>
        <taxon>Ochrophyta</taxon>
        <taxon>Bacillariophyta</taxon>
        <taxon>Coscinodiscophyceae</taxon>
        <taxon>Thalassiosirophycidae</taxon>
        <taxon>Thalassiosirales</taxon>
        <taxon>Thalassiosiraceae</taxon>
        <taxon>Thalassiosira</taxon>
    </lineage>
</organism>
<evidence type="ECO:0000256" key="1">
    <source>
        <dbReference type="SAM" id="MobiDB-lite"/>
    </source>
</evidence>
<evidence type="ECO:0000259" key="2">
    <source>
        <dbReference type="Pfam" id="PF20699"/>
    </source>
</evidence>
<dbReference type="Proteomes" id="UP000266841">
    <property type="component" value="Unassembled WGS sequence"/>
</dbReference>
<feature type="region of interest" description="Disordered" evidence="1">
    <location>
        <begin position="46"/>
        <end position="67"/>
    </location>
</feature>
<dbReference type="AlphaFoldDB" id="K0TQ63"/>
<evidence type="ECO:0000313" key="3">
    <source>
        <dbReference type="EMBL" id="EJK75497.1"/>
    </source>
</evidence>
<comment type="caution">
    <text evidence="3">The sequence shown here is derived from an EMBL/GenBank/DDBJ whole genome shotgun (WGS) entry which is preliminary data.</text>
</comment>
<sequence>VRRIAPRPRASVVERRLATLKVDIWTTLSRQRRRLICKSELGREANRQRCRRGAAEEPSTDIGPGKEVQMVPDGHAALQGLSSIPHLTSVATGFYRNDVINGSGTSVGQACLMMSKFAVAQARLIDNSGRKSHRNSPTAAALHGDVLGMNRAGIHLHRQGAIAGDAGEHPLSPATNAIPTQELLTKYLADMSGEVSTRALGVHRRATDREMIKSSLRRDFAPAY</sequence>
<dbReference type="Pfam" id="PF20699">
    <property type="entry name" value="DUF6820"/>
    <property type="match status" value="1"/>
</dbReference>
<proteinExistence type="predicted"/>
<feature type="non-terminal residue" evidence="3">
    <location>
        <position position="1"/>
    </location>
</feature>
<name>K0TQ63_THAOC</name>
<dbReference type="InterPro" id="IPR049223">
    <property type="entry name" value="DUF6820"/>
</dbReference>
<evidence type="ECO:0000313" key="4">
    <source>
        <dbReference type="Proteomes" id="UP000266841"/>
    </source>
</evidence>
<feature type="domain" description="DUF6820" evidence="2">
    <location>
        <begin position="105"/>
        <end position="158"/>
    </location>
</feature>
<protein>
    <recommendedName>
        <fullName evidence="2">DUF6820 domain-containing protein</fullName>
    </recommendedName>
</protein>
<dbReference type="EMBL" id="AGNL01002902">
    <property type="protein sequence ID" value="EJK75497.1"/>
    <property type="molecule type" value="Genomic_DNA"/>
</dbReference>
<reference evidence="3 4" key="1">
    <citation type="journal article" date="2012" name="Genome Biol.">
        <title>Genome and low-iron response of an oceanic diatom adapted to chronic iron limitation.</title>
        <authorList>
            <person name="Lommer M."/>
            <person name="Specht M."/>
            <person name="Roy A.S."/>
            <person name="Kraemer L."/>
            <person name="Andreson R."/>
            <person name="Gutowska M.A."/>
            <person name="Wolf J."/>
            <person name="Bergner S.V."/>
            <person name="Schilhabel M.B."/>
            <person name="Klostermeier U.C."/>
            <person name="Beiko R.G."/>
            <person name="Rosenstiel P."/>
            <person name="Hippler M."/>
            <person name="Laroche J."/>
        </authorList>
    </citation>
    <scope>NUCLEOTIDE SEQUENCE [LARGE SCALE GENOMIC DNA]</scope>
    <source>
        <strain evidence="3 4">CCMP1005</strain>
    </source>
</reference>
<gene>
    <name evidence="3" type="ORF">THAOC_02774</name>
</gene>
<keyword evidence="4" id="KW-1185">Reference proteome</keyword>
<accession>K0TQ63</accession>